<evidence type="ECO:0000313" key="2">
    <source>
        <dbReference type="Proteomes" id="UP000265520"/>
    </source>
</evidence>
<dbReference type="AlphaFoldDB" id="A0A392SV21"/>
<reference evidence="1 2" key="1">
    <citation type="journal article" date="2018" name="Front. Plant Sci.">
        <title>Red Clover (Trifolium pratense) and Zigzag Clover (T. medium) - A Picture of Genomic Similarities and Differences.</title>
        <authorList>
            <person name="Dluhosova J."/>
            <person name="Istvanek J."/>
            <person name="Nedelnik J."/>
            <person name="Repkova J."/>
        </authorList>
    </citation>
    <scope>NUCLEOTIDE SEQUENCE [LARGE SCALE GENOMIC DNA]</scope>
    <source>
        <strain evidence="2">cv. 10/8</strain>
        <tissue evidence="1">Leaf</tissue>
    </source>
</reference>
<evidence type="ECO:0000313" key="1">
    <source>
        <dbReference type="EMBL" id="MCI52673.1"/>
    </source>
</evidence>
<feature type="non-terminal residue" evidence="1">
    <location>
        <position position="57"/>
    </location>
</feature>
<dbReference type="EMBL" id="LXQA010450944">
    <property type="protein sequence ID" value="MCI52673.1"/>
    <property type="molecule type" value="Genomic_DNA"/>
</dbReference>
<dbReference type="Proteomes" id="UP000265520">
    <property type="component" value="Unassembled WGS sequence"/>
</dbReference>
<sequence length="57" mass="6675">MRREEEEREKALAEYRELSRDLTPFDAIPVPPKIKIMASNFPTPIDITDDEDRTILT</sequence>
<name>A0A392SV21_9FABA</name>
<comment type="caution">
    <text evidence="1">The sequence shown here is derived from an EMBL/GenBank/DDBJ whole genome shotgun (WGS) entry which is preliminary data.</text>
</comment>
<organism evidence="1 2">
    <name type="scientific">Trifolium medium</name>
    <dbReference type="NCBI Taxonomy" id="97028"/>
    <lineage>
        <taxon>Eukaryota</taxon>
        <taxon>Viridiplantae</taxon>
        <taxon>Streptophyta</taxon>
        <taxon>Embryophyta</taxon>
        <taxon>Tracheophyta</taxon>
        <taxon>Spermatophyta</taxon>
        <taxon>Magnoliopsida</taxon>
        <taxon>eudicotyledons</taxon>
        <taxon>Gunneridae</taxon>
        <taxon>Pentapetalae</taxon>
        <taxon>rosids</taxon>
        <taxon>fabids</taxon>
        <taxon>Fabales</taxon>
        <taxon>Fabaceae</taxon>
        <taxon>Papilionoideae</taxon>
        <taxon>50 kb inversion clade</taxon>
        <taxon>NPAAA clade</taxon>
        <taxon>Hologalegina</taxon>
        <taxon>IRL clade</taxon>
        <taxon>Trifolieae</taxon>
        <taxon>Trifolium</taxon>
    </lineage>
</organism>
<protein>
    <submittedName>
        <fullName evidence="1">Uncharacterized protein</fullName>
    </submittedName>
</protein>
<proteinExistence type="predicted"/>
<accession>A0A392SV21</accession>
<keyword evidence="2" id="KW-1185">Reference proteome</keyword>